<dbReference type="Proteomes" id="UP001497744">
    <property type="component" value="Unassembled WGS sequence"/>
</dbReference>
<name>A0AAV4LVZ5_BABCB</name>
<proteinExistence type="predicted"/>
<dbReference type="EMBL" id="BPLF01000003">
    <property type="protein sequence ID" value="GIX64239.1"/>
    <property type="molecule type" value="Genomic_DNA"/>
</dbReference>
<keyword evidence="1" id="KW-1133">Transmembrane helix</keyword>
<feature type="transmembrane region" description="Helical" evidence="1">
    <location>
        <begin position="112"/>
        <end position="132"/>
    </location>
</feature>
<evidence type="ECO:0000256" key="1">
    <source>
        <dbReference type="SAM" id="Phobius"/>
    </source>
</evidence>
<gene>
    <name evidence="2" type="ORF">BcabD6B2_36740</name>
</gene>
<keyword evidence="1" id="KW-0472">Membrane</keyword>
<dbReference type="GeneID" id="94195720"/>
<sequence length="345" mass="37624">MDIVEGISTLTKKLGMLLIQFSRKANHNPPTDSSEVGLKTKIDAVAEANDKLIEGLSNLKNKPLYLALVTAIHYGTDRFLEHLQQGYVSSYHPGSTWQTDFGTGFFRRTDQVVIIFLGCVLVVYPCLTYLYWMCRGNNVWAKDAFNGSSESHKMNANPLSFFMEAMGFSIWRLSNKTGAAVIKVVSEQSDFKTVDSPVNSAVSYTDFLARIESLGKGDVNRTEASPLYVCYCAAYEYFKSHPEHGEKITEYTAHIKEDLLKLSTSITSTEPADPYGTLAEHVQGLLSEVESIKTLSDATSFSGGALTGSILGSAAVGGAGAAVAFKAGTIATYLQKAIPFLKKFL</sequence>
<keyword evidence="1" id="KW-0812">Transmembrane</keyword>
<organism evidence="2 3">
    <name type="scientific">Babesia caballi</name>
    <dbReference type="NCBI Taxonomy" id="5871"/>
    <lineage>
        <taxon>Eukaryota</taxon>
        <taxon>Sar</taxon>
        <taxon>Alveolata</taxon>
        <taxon>Apicomplexa</taxon>
        <taxon>Aconoidasida</taxon>
        <taxon>Piroplasmida</taxon>
        <taxon>Babesiidae</taxon>
        <taxon>Babesia</taxon>
    </lineage>
</organism>
<protein>
    <submittedName>
        <fullName evidence="2">Variant erythrocyte surface antigen-1 family protein</fullName>
    </submittedName>
</protein>
<accession>A0AAV4LVZ5</accession>
<evidence type="ECO:0000313" key="2">
    <source>
        <dbReference type="EMBL" id="GIX64239.1"/>
    </source>
</evidence>
<evidence type="ECO:0000313" key="3">
    <source>
        <dbReference type="Proteomes" id="UP001497744"/>
    </source>
</evidence>
<reference evidence="2 3" key="1">
    <citation type="submission" date="2021-06" db="EMBL/GenBank/DDBJ databases">
        <title>Genome sequence of Babesia caballi.</title>
        <authorList>
            <person name="Yamagishi J."/>
            <person name="Kidaka T."/>
            <person name="Ochi A."/>
        </authorList>
    </citation>
    <scope>NUCLEOTIDE SEQUENCE [LARGE SCALE GENOMIC DNA]</scope>
    <source>
        <strain evidence="2">USDA-D6B2</strain>
    </source>
</reference>
<dbReference type="AlphaFoldDB" id="A0AAV4LVZ5"/>
<comment type="caution">
    <text evidence="2">The sequence shown here is derived from an EMBL/GenBank/DDBJ whole genome shotgun (WGS) entry which is preliminary data.</text>
</comment>
<keyword evidence="3" id="KW-1185">Reference proteome</keyword>
<dbReference type="RefSeq" id="XP_067716308.1">
    <property type="nucleotide sequence ID" value="XM_067860207.1"/>
</dbReference>